<keyword evidence="16" id="KW-1185">Reference proteome</keyword>
<dbReference type="Proteomes" id="UP000030341">
    <property type="component" value="Chromosome 1"/>
</dbReference>
<evidence type="ECO:0000256" key="3">
    <source>
        <dbReference type="ARBA" id="ARBA00004418"/>
    </source>
</evidence>
<keyword evidence="11" id="KW-0862">Zinc</keyword>
<dbReference type="KEGG" id="pseo:OM33_03600"/>
<evidence type="ECO:0000256" key="10">
    <source>
        <dbReference type="ARBA" id="ARBA00022801"/>
    </source>
</evidence>
<dbReference type="GO" id="GO:0008270">
    <property type="term" value="F:zinc ion binding"/>
    <property type="evidence" value="ECO:0007669"/>
    <property type="project" value="InterPro"/>
</dbReference>
<gene>
    <name evidence="15" type="ORF">OM33_03600</name>
</gene>
<evidence type="ECO:0000256" key="9">
    <source>
        <dbReference type="ARBA" id="ARBA00022764"/>
    </source>
</evidence>
<dbReference type="GO" id="GO:0046677">
    <property type="term" value="P:response to antibiotic"/>
    <property type="evidence" value="ECO:0007669"/>
    <property type="project" value="UniProtKB-KW"/>
</dbReference>
<dbReference type="SUPFAM" id="SSF56281">
    <property type="entry name" value="Metallo-hydrolase/oxidoreductase"/>
    <property type="match status" value="1"/>
</dbReference>
<dbReference type="SMART" id="SM00849">
    <property type="entry name" value="Lactamase_B"/>
    <property type="match status" value="1"/>
</dbReference>
<keyword evidence="8 13" id="KW-0732">Signal</keyword>
<keyword evidence="10 15" id="KW-0378">Hydrolase</keyword>
<dbReference type="GO" id="GO:0008800">
    <property type="term" value="F:beta-lactamase activity"/>
    <property type="evidence" value="ECO:0007669"/>
    <property type="project" value="UniProtKB-EC"/>
</dbReference>
<evidence type="ECO:0000313" key="16">
    <source>
        <dbReference type="Proteomes" id="UP000030341"/>
    </source>
</evidence>
<evidence type="ECO:0000313" key="15">
    <source>
        <dbReference type="EMBL" id="AIY64336.1"/>
    </source>
</evidence>
<evidence type="ECO:0000259" key="14">
    <source>
        <dbReference type="SMART" id="SM00849"/>
    </source>
</evidence>
<dbReference type="EC" id="3.5.2.6" evidence="6"/>
<comment type="subunit">
    <text evidence="5">Monomer.</text>
</comment>
<dbReference type="RefSeq" id="WP_038638870.1">
    <property type="nucleotide sequence ID" value="NZ_CP009888.1"/>
</dbReference>
<comment type="catalytic activity">
    <reaction evidence="1">
        <text>a beta-lactam + H2O = a substituted beta-amino acid</text>
        <dbReference type="Rhea" id="RHEA:20401"/>
        <dbReference type="ChEBI" id="CHEBI:15377"/>
        <dbReference type="ChEBI" id="CHEBI:35627"/>
        <dbReference type="ChEBI" id="CHEBI:140347"/>
        <dbReference type="EC" id="3.5.2.6"/>
    </reaction>
</comment>
<protein>
    <recommendedName>
        <fullName evidence="6">beta-lactamase</fullName>
        <ecNumber evidence="6">3.5.2.6</ecNumber>
    </recommendedName>
</protein>
<comment type="similarity">
    <text evidence="4">Belongs to the metallo-beta-lactamase superfamily. Class-B beta-lactamase family.</text>
</comment>
<keyword evidence="12" id="KW-0046">Antibiotic resistance</keyword>
<dbReference type="EMBL" id="CP009888">
    <property type="protein sequence ID" value="AIY64336.1"/>
    <property type="molecule type" value="Genomic_DNA"/>
</dbReference>
<dbReference type="GO" id="GO:0017001">
    <property type="term" value="P:antibiotic catabolic process"/>
    <property type="evidence" value="ECO:0007669"/>
    <property type="project" value="InterPro"/>
</dbReference>
<dbReference type="HOGENOM" id="CLU_056342_3_0_6"/>
<comment type="subcellular location">
    <subcellularLocation>
        <location evidence="3">Periplasm</location>
    </subcellularLocation>
</comment>
<organism evidence="15 16">
    <name type="scientific">Pseudoalteromonas piratica</name>
    <dbReference type="NCBI Taxonomy" id="1348114"/>
    <lineage>
        <taxon>Bacteria</taxon>
        <taxon>Pseudomonadati</taxon>
        <taxon>Pseudomonadota</taxon>
        <taxon>Gammaproteobacteria</taxon>
        <taxon>Alteromonadales</taxon>
        <taxon>Pseudoalteromonadaceae</taxon>
        <taxon>Pseudoalteromonas</taxon>
    </lineage>
</organism>
<dbReference type="Pfam" id="PF00753">
    <property type="entry name" value="Lactamase_B"/>
    <property type="match status" value="1"/>
</dbReference>
<name>A0A0A7EE44_9GAMM</name>
<dbReference type="AlphaFoldDB" id="A0A0A7EE44"/>
<dbReference type="OrthoDB" id="9769598at2"/>
<accession>A0A0A7EE44</accession>
<dbReference type="PANTHER" id="PTHR42951">
    <property type="entry name" value="METALLO-BETA-LACTAMASE DOMAIN-CONTAINING"/>
    <property type="match status" value="1"/>
</dbReference>
<proteinExistence type="inferred from homology"/>
<evidence type="ECO:0000256" key="5">
    <source>
        <dbReference type="ARBA" id="ARBA00011245"/>
    </source>
</evidence>
<feature type="chain" id="PRO_5002039073" description="beta-lactamase" evidence="13">
    <location>
        <begin position="23"/>
        <end position="292"/>
    </location>
</feature>
<dbReference type="InterPro" id="IPR001018">
    <property type="entry name" value="Beta-lactamase_class-B_CS"/>
</dbReference>
<sequence length="292" mass="31947">MKKLTRSLLLSIGMISTSSVIADVSFKLEKLSDNLHVLYGQGGNIAISTGDDGIYIVDDQFAKLSDGIKAQISKLKSGVPEFVINTHHHGDHTGGNENFANAGSHVIAHHNVYSRLKEKHGEGSKYLPVISFSKDMTLHFNNEHAQLWHYHNAHTDGDAVIFYEKANAVHLGDIFFNLNSLPFVDVDSGGSLDGVIKAVSDVLSKVDGATKVIPGHGPVTNKAGLESYLSLLKQARELMINAMVDNKSLEDVLASKPLASLALTYSNWLPEERVTKLFYLSLKNADKSKHHH</sequence>
<evidence type="ECO:0000256" key="7">
    <source>
        <dbReference type="ARBA" id="ARBA00022723"/>
    </source>
</evidence>
<reference evidence="15 16" key="1">
    <citation type="submission" date="2014-11" db="EMBL/GenBank/DDBJ databases">
        <title>Complete Genome Sequence of Pseudoalteromonas sp. Strain OCN003 Isolated from Kaneohe Bay, Oahu, Hawaii.</title>
        <authorList>
            <person name="Beurmann S."/>
            <person name="Videau P."/>
            <person name="Ushijima B."/>
            <person name="Smith A.M."/>
            <person name="Aeby G.S."/>
            <person name="Callahan S.M."/>
            <person name="Belcaid M."/>
        </authorList>
    </citation>
    <scope>NUCLEOTIDE SEQUENCE [LARGE SCALE GENOMIC DNA]</scope>
    <source>
        <strain evidence="15 16">OCN003</strain>
    </source>
</reference>
<dbReference type="InterPro" id="IPR050855">
    <property type="entry name" value="NDM-1-like"/>
</dbReference>
<dbReference type="eggNOG" id="COG0491">
    <property type="taxonomic scope" value="Bacteria"/>
</dbReference>
<dbReference type="PANTHER" id="PTHR42951:SF4">
    <property type="entry name" value="ACYL-COENZYME A THIOESTERASE MBLAC2"/>
    <property type="match status" value="1"/>
</dbReference>
<feature type="signal peptide" evidence="13">
    <location>
        <begin position="1"/>
        <end position="22"/>
    </location>
</feature>
<evidence type="ECO:0000256" key="11">
    <source>
        <dbReference type="ARBA" id="ARBA00022833"/>
    </source>
</evidence>
<dbReference type="CDD" id="cd16282">
    <property type="entry name" value="metallo-hydrolase-like_MBL-fold"/>
    <property type="match status" value="1"/>
</dbReference>
<evidence type="ECO:0000256" key="4">
    <source>
        <dbReference type="ARBA" id="ARBA00005250"/>
    </source>
</evidence>
<dbReference type="PROSITE" id="PS00743">
    <property type="entry name" value="BETA_LACTAMASE_B_1"/>
    <property type="match status" value="1"/>
</dbReference>
<comment type="cofactor">
    <cofactor evidence="2">
        <name>Zn(2+)</name>
        <dbReference type="ChEBI" id="CHEBI:29105"/>
    </cofactor>
</comment>
<evidence type="ECO:0000256" key="13">
    <source>
        <dbReference type="SAM" id="SignalP"/>
    </source>
</evidence>
<evidence type="ECO:0000256" key="6">
    <source>
        <dbReference type="ARBA" id="ARBA00012865"/>
    </source>
</evidence>
<evidence type="ECO:0000256" key="8">
    <source>
        <dbReference type="ARBA" id="ARBA00022729"/>
    </source>
</evidence>
<evidence type="ECO:0000256" key="2">
    <source>
        <dbReference type="ARBA" id="ARBA00001947"/>
    </source>
</evidence>
<keyword evidence="7" id="KW-0479">Metal-binding</keyword>
<feature type="domain" description="Metallo-beta-lactamase" evidence="14">
    <location>
        <begin position="42"/>
        <end position="216"/>
    </location>
</feature>
<dbReference type="GO" id="GO:0042597">
    <property type="term" value="C:periplasmic space"/>
    <property type="evidence" value="ECO:0007669"/>
    <property type="project" value="UniProtKB-SubCell"/>
</dbReference>
<evidence type="ECO:0000256" key="12">
    <source>
        <dbReference type="ARBA" id="ARBA00023251"/>
    </source>
</evidence>
<dbReference type="InterPro" id="IPR036866">
    <property type="entry name" value="RibonucZ/Hydroxyglut_hydro"/>
</dbReference>
<dbReference type="Gene3D" id="3.60.15.10">
    <property type="entry name" value="Ribonuclease Z/Hydroxyacylglutathione hydrolase-like"/>
    <property type="match status" value="1"/>
</dbReference>
<dbReference type="STRING" id="1348114.OM33_03600"/>
<keyword evidence="9" id="KW-0574">Periplasm</keyword>
<evidence type="ECO:0000256" key="1">
    <source>
        <dbReference type="ARBA" id="ARBA00001526"/>
    </source>
</evidence>
<dbReference type="InterPro" id="IPR001279">
    <property type="entry name" value="Metallo-B-lactamas"/>
</dbReference>